<dbReference type="Gene3D" id="3.20.20.20">
    <property type="entry name" value="Dihydropteroate synthase-like"/>
    <property type="match status" value="1"/>
</dbReference>
<keyword evidence="12" id="KW-1185">Reference proteome</keyword>
<name>F6DC19_THICA</name>
<keyword evidence="7 9" id="KW-0460">Magnesium</keyword>
<evidence type="ECO:0000259" key="10">
    <source>
        <dbReference type="PROSITE" id="PS50972"/>
    </source>
</evidence>
<keyword evidence="8 9" id="KW-0289">Folate biosynthesis</keyword>
<evidence type="ECO:0000256" key="8">
    <source>
        <dbReference type="ARBA" id="ARBA00022909"/>
    </source>
</evidence>
<comment type="function">
    <text evidence="9">Catalyzes the condensation of para-aminobenzoate (pABA) with 6-hydroxymethyl-7,8-dihydropterin diphosphate (DHPt-PP) to form 7,8-dihydropteroate (H2Pte), the immediate precursor of folate derivatives.</text>
</comment>
<dbReference type="UniPathway" id="UPA00077">
    <property type="reaction ID" value="UER00156"/>
</dbReference>
<protein>
    <recommendedName>
        <fullName evidence="4 9">Dihydropteroate synthase</fullName>
        <shortName evidence="9">DHPS</shortName>
        <ecNumber evidence="4 9">2.5.1.15</ecNumber>
    </recommendedName>
    <alternativeName>
        <fullName evidence="9">Dihydropteroate pyrophosphorylase</fullName>
    </alternativeName>
</protein>
<evidence type="ECO:0000256" key="1">
    <source>
        <dbReference type="ARBA" id="ARBA00000012"/>
    </source>
</evidence>
<comment type="cofactor">
    <cofactor evidence="2 9">
        <name>Mg(2+)</name>
        <dbReference type="ChEBI" id="CHEBI:18420"/>
    </cofactor>
</comment>
<comment type="pathway">
    <text evidence="3 9">Cofactor biosynthesis; tetrahydrofolate biosynthesis; 7,8-dihydrofolate from 2-amino-4-hydroxy-6-hydroxymethyl-7,8-dihydropteridine diphosphate and 4-aminobenzoate: step 1/2.</text>
</comment>
<dbReference type="GO" id="GO:0005829">
    <property type="term" value="C:cytosol"/>
    <property type="evidence" value="ECO:0007669"/>
    <property type="project" value="TreeGrafter"/>
</dbReference>
<gene>
    <name evidence="11" type="ordered locus">Thicy_0633</name>
</gene>
<dbReference type="GO" id="GO:0046654">
    <property type="term" value="P:tetrahydrofolate biosynthetic process"/>
    <property type="evidence" value="ECO:0007669"/>
    <property type="project" value="UniProtKB-UniPathway"/>
</dbReference>
<keyword evidence="6 9" id="KW-0479">Metal-binding</keyword>
<dbReference type="HOGENOM" id="CLU_008023_0_2_6"/>
<organism evidence="11 12">
    <name type="scientific">Thiomicrospira cyclica (strain DSM 14477 / JCM 11371 / ALM1)</name>
    <name type="common">Thioalkalimicrobium cyclicum</name>
    <dbReference type="NCBI Taxonomy" id="717773"/>
    <lineage>
        <taxon>Bacteria</taxon>
        <taxon>Pseudomonadati</taxon>
        <taxon>Pseudomonadota</taxon>
        <taxon>Gammaproteobacteria</taxon>
        <taxon>Thiotrichales</taxon>
        <taxon>Piscirickettsiaceae</taxon>
        <taxon>Thiomicrospira</taxon>
    </lineage>
</organism>
<dbReference type="PANTHER" id="PTHR20941">
    <property type="entry name" value="FOLATE SYNTHESIS PROTEINS"/>
    <property type="match status" value="1"/>
</dbReference>
<dbReference type="InterPro" id="IPR000489">
    <property type="entry name" value="Pterin-binding_dom"/>
</dbReference>
<dbReference type="OrthoDB" id="9811744at2"/>
<keyword evidence="5 9" id="KW-0808">Transferase</keyword>
<sequence length="281" mass="30823">MSLVNALNAPKPMLMAIVNVTPDSFSDGGQLMHQEQLKRQLALCVEQQVDIIDIGGESTRPGAQAVSLDEELSRVLPAIEMARQYTDCYISVDTYKSEVMRQALSLGVDMINDVNALQEGDALSVLSEHSSAAICLMHKQGESATMQQSPRYDDVVSDVVRFLAERVHACRQQGIASERICLDPGFGFGKTLEHNTALFRDLNKLLALGHPILVGVSRKSMLGALLNDLPVEQRLLPSVVAAVLALAQGARIIRVHDVVETRQAWQLIEALTPWFAEKGKR</sequence>
<dbReference type="NCBIfam" id="TIGR01496">
    <property type="entry name" value="DHPS"/>
    <property type="match status" value="1"/>
</dbReference>
<evidence type="ECO:0000256" key="5">
    <source>
        <dbReference type="ARBA" id="ARBA00022679"/>
    </source>
</evidence>
<evidence type="ECO:0000313" key="12">
    <source>
        <dbReference type="Proteomes" id="UP000009232"/>
    </source>
</evidence>
<feature type="domain" description="Pterin-binding" evidence="10">
    <location>
        <begin position="12"/>
        <end position="266"/>
    </location>
</feature>
<dbReference type="InterPro" id="IPR045031">
    <property type="entry name" value="DHP_synth-like"/>
</dbReference>
<comment type="similarity">
    <text evidence="9">Belongs to the DHPS family.</text>
</comment>
<evidence type="ECO:0000256" key="4">
    <source>
        <dbReference type="ARBA" id="ARBA00012458"/>
    </source>
</evidence>
<dbReference type="GO" id="GO:0046872">
    <property type="term" value="F:metal ion binding"/>
    <property type="evidence" value="ECO:0007669"/>
    <property type="project" value="UniProtKB-KW"/>
</dbReference>
<dbReference type="GO" id="GO:0046656">
    <property type="term" value="P:folic acid biosynthetic process"/>
    <property type="evidence" value="ECO:0007669"/>
    <property type="project" value="UniProtKB-KW"/>
</dbReference>
<dbReference type="SUPFAM" id="SSF51717">
    <property type="entry name" value="Dihydropteroate synthetase-like"/>
    <property type="match status" value="1"/>
</dbReference>
<comment type="catalytic activity">
    <reaction evidence="1">
        <text>(7,8-dihydropterin-6-yl)methyl diphosphate + 4-aminobenzoate = 7,8-dihydropteroate + diphosphate</text>
        <dbReference type="Rhea" id="RHEA:19949"/>
        <dbReference type="ChEBI" id="CHEBI:17836"/>
        <dbReference type="ChEBI" id="CHEBI:17839"/>
        <dbReference type="ChEBI" id="CHEBI:33019"/>
        <dbReference type="ChEBI" id="CHEBI:72950"/>
        <dbReference type="EC" id="2.5.1.15"/>
    </reaction>
</comment>
<evidence type="ECO:0000256" key="9">
    <source>
        <dbReference type="RuleBase" id="RU361205"/>
    </source>
</evidence>
<dbReference type="AlphaFoldDB" id="F6DC19"/>
<evidence type="ECO:0000256" key="3">
    <source>
        <dbReference type="ARBA" id="ARBA00004763"/>
    </source>
</evidence>
<dbReference type="eggNOG" id="COG0294">
    <property type="taxonomic scope" value="Bacteria"/>
</dbReference>
<dbReference type="InterPro" id="IPR006390">
    <property type="entry name" value="DHP_synth_dom"/>
</dbReference>
<evidence type="ECO:0000313" key="11">
    <source>
        <dbReference type="EMBL" id="AEG31405.1"/>
    </source>
</evidence>
<evidence type="ECO:0000256" key="7">
    <source>
        <dbReference type="ARBA" id="ARBA00022842"/>
    </source>
</evidence>
<dbReference type="GO" id="GO:0004156">
    <property type="term" value="F:dihydropteroate synthase activity"/>
    <property type="evidence" value="ECO:0007669"/>
    <property type="project" value="UniProtKB-EC"/>
</dbReference>
<dbReference type="InterPro" id="IPR011005">
    <property type="entry name" value="Dihydropteroate_synth-like_sf"/>
</dbReference>
<accession>F6DC19</accession>
<evidence type="ECO:0000256" key="6">
    <source>
        <dbReference type="ARBA" id="ARBA00022723"/>
    </source>
</evidence>
<reference evidence="11 12" key="1">
    <citation type="submission" date="2011-05" db="EMBL/GenBank/DDBJ databases">
        <title>Complete sequence of Thioalkalimicrobium cyclicum ALM1.</title>
        <authorList>
            <consortium name="US DOE Joint Genome Institute"/>
            <person name="Lucas S."/>
            <person name="Han J."/>
            <person name="Lapidus A."/>
            <person name="Cheng J.-F."/>
            <person name="Goodwin L."/>
            <person name="Pitluck S."/>
            <person name="Peters L."/>
            <person name="Mikhailova N."/>
            <person name="Davenport K."/>
            <person name="Han C."/>
            <person name="Tapia R."/>
            <person name="Land M."/>
            <person name="Hauser L."/>
            <person name="Kyrpides N."/>
            <person name="Ivanova N."/>
            <person name="Pagani I."/>
            <person name="Kappler U."/>
            <person name="Woyke T."/>
        </authorList>
    </citation>
    <scope>NUCLEOTIDE SEQUENCE [LARGE SCALE GENOMIC DNA]</scope>
    <source>
        <strain evidence="12">DSM 14477 / JCM 11371 / ALM1</strain>
    </source>
</reference>
<dbReference type="Pfam" id="PF00809">
    <property type="entry name" value="Pterin_bind"/>
    <property type="match status" value="1"/>
</dbReference>
<dbReference type="KEGG" id="tcy:Thicy_0633"/>
<dbReference type="EMBL" id="CP002776">
    <property type="protein sequence ID" value="AEG31405.1"/>
    <property type="molecule type" value="Genomic_DNA"/>
</dbReference>
<dbReference type="PROSITE" id="PS00792">
    <property type="entry name" value="DHPS_1"/>
    <property type="match status" value="1"/>
</dbReference>
<dbReference type="CDD" id="cd00739">
    <property type="entry name" value="DHPS"/>
    <property type="match status" value="1"/>
</dbReference>
<dbReference type="Proteomes" id="UP000009232">
    <property type="component" value="Chromosome"/>
</dbReference>
<dbReference type="PROSITE" id="PS50972">
    <property type="entry name" value="PTERIN_BINDING"/>
    <property type="match status" value="1"/>
</dbReference>
<dbReference type="EC" id="2.5.1.15" evidence="4 9"/>
<evidence type="ECO:0000256" key="2">
    <source>
        <dbReference type="ARBA" id="ARBA00001946"/>
    </source>
</evidence>
<dbReference type="STRING" id="717773.Thicy_0633"/>
<dbReference type="RefSeq" id="WP_013835186.1">
    <property type="nucleotide sequence ID" value="NC_015581.1"/>
</dbReference>
<proteinExistence type="inferred from homology"/>
<dbReference type="PANTHER" id="PTHR20941:SF1">
    <property type="entry name" value="FOLIC ACID SYNTHESIS PROTEIN FOL1"/>
    <property type="match status" value="1"/>
</dbReference>